<feature type="region of interest" description="Disordered" evidence="1">
    <location>
        <begin position="1"/>
        <end position="52"/>
    </location>
</feature>
<feature type="region of interest" description="Disordered" evidence="1">
    <location>
        <begin position="66"/>
        <end position="105"/>
    </location>
</feature>
<sequence length="105" mass="11765">MSFEMNKVEPAQASNIEVLDTSKQLNRKVEDEVPKGEKSSQAKSSNEQKVASQDLASLMGFSGFESTKNKKVQPKKAGGKMVEKKATKNAKYRQYVNRKNKKLVQ</sequence>
<dbReference type="GeneID" id="34688206"/>
<organism evidence="3 4">
    <name type="scientific">Lachancea lanzarotensis</name>
    <dbReference type="NCBI Taxonomy" id="1245769"/>
    <lineage>
        <taxon>Eukaryota</taxon>
        <taxon>Fungi</taxon>
        <taxon>Dikarya</taxon>
        <taxon>Ascomycota</taxon>
        <taxon>Saccharomycotina</taxon>
        <taxon>Saccharomycetes</taxon>
        <taxon>Saccharomycetales</taxon>
        <taxon>Saccharomycetaceae</taxon>
        <taxon>Lachancea</taxon>
    </lineage>
</organism>
<dbReference type="Proteomes" id="UP000054304">
    <property type="component" value="Unassembled WGS sequence"/>
</dbReference>
<dbReference type="AlphaFoldDB" id="A0A0C7NG29"/>
<dbReference type="GO" id="GO:0008380">
    <property type="term" value="P:RNA splicing"/>
    <property type="evidence" value="ECO:0007669"/>
    <property type="project" value="InterPro"/>
</dbReference>
<dbReference type="HOGENOM" id="CLU_2237082_0_0_1"/>
<keyword evidence="4" id="KW-1185">Reference proteome</keyword>
<dbReference type="InterPro" id="IPR013957">
    <property type="entry name" value="SNRNP27"/>
</dbReference>
<dbReference type="OrthoDB" id="21368at2759"/>
<name>A0A0C7NG29_9SACH</name>
<feature type="compositionally biased region" description="Basic residues" evidence="1">
    <location>
        <begin position="69"/>
        <end position="78"/>
    </location>
</feature>
<gene>
    <name evidence="3" type="ORF">LALA0_S12e03664g</name>
</gene>
<dbReference type="EMBL" id="LN736371">
    <property type="protein sequence ID" value="CEP64646.1"/>
    <property type="molecule type" value="Genomic_DNA"/>
</dbReference>
<evidence type="ECO:0000256" key="1">
    <source>
        <dbReference type="SAM" id="MobiDB-lite"/>
    </source>
</evidence>
<evidence type="ECO:0000313" key="4">
    <source>
        <dbReference type="Proteomes" id="UP000054304"/>
    </source>
</evidence>
<accession>A0A0C7NG29</accession>
<dbReference type="Pfam" id="PF08648">
    <property type="entry name" value="SNRNP27"/>
    <property type="match status" value="1"/>
</dbReference>
<dbReference type="RefSeq" id="XP_022630851.1">
    <property type="nucleotide sequence ID" value="XM_022775065.1"/>
</dbReference>
<reference evidence="3 4" key="1">
    <citation type="submission" date="2014-12" db="EMBL/GenBank/DDBJ databases">
        <authorList>
            <person name="Neuveglise Cecile"/>
        </authorList>
    </citation>
    <scope>NUCLEOTIDE SEQUENCE [LARGE SCALE GENOMIC DNA]</scope>
    <source>
        <strain evidence="3 4">CBS 12615</strain>
    </source>
</reference>
<proteinExistence type="predicted"/>
<evidence type="ECO:0000259" key="2">
    <source>
        <dbReference type="Pfam" id="PF08648"/>
    </source>
</evidence>
<protein>
    <submittedName>
        <fullName evidence="3">LALA0S12e03664g1_1</fullName>
    </submittedName>
</protein>
<evidence type="ECO:0000313" key="3">
    <source>
        <dbReference type="EMBL" id="CEP64646.1"/>
    </source>
</evidence>
<feature type="compositionally biased region" description="Basic residues" evidence="1">
    <location>
        <begin position="87"/>
        <end position="105"/>
    </location>
</feature>
<feature type="compositionally biased region" description="Polar residues" evidence="1">
    <location>
        <begin position="41"/>
        <end position="52"/>
    </location>
</feature>
<feature type="domain" description="U4/U6.U5 small nuclear ribonucleoprotein 27kDa protein" evidence="2">
    <location>
        <begin position="52"/>
        <end position="99"/>
    </location>
</feature>
<feature type="compositionally biased region" description="Basic and acidic residues" evidence="1">
    <location>
        <begin position="27"/>
        <end position="40"/>
    </location>
</feature>